<keyword evidence="2 5" id="KW-0808">Transferase</keyword>
<dbReference type="InterPro" id="IPR042231">
    <property type="entry name" value="Cho/carn_acyl_trans_2"/>
</dbReference>
<dbReference type="InterPro" id="IPR000542">
    <property type="entry name" value="Carn_acyl_trans"/>
</dbReference>
<comment type="caution">
    <text evidence="7">The sequence shown here is derived from an EMBL/GenBank/DDBJ whole genome shotgun (WGS) entry which is preliminary data.</text>
</comment>
<evidence type="ECO:0000259" key="6">
    <source>
        <dbReference type="Pfam" id="PF00755"/>
    </source>
</evidence>
<name>A0A9W7XSF5_9FUNG</name>
<keyword evidence="3 5" id="KW-0012">Acyltransferase</keyword>
<accession>A0A9W7XSF5</accession>
<proteinExistence type="inferred from homology"/>
<evidence type="ECO:0000256" key="2">
    <source>
        <dbReference type="ARBA" id="ARBA00022679"/>
    </source>
</evidence>
<feature type="active site" description="Proton acceptor" evidence="4">
    <location>
        <position position="385"/>
    </location>
</feature>
<dbReference type="PANTHER" id="PTHR22589">
    <property type="entry name" value="CARNITINE O-ACYLTRANSFERASE"/>
    <property type="match status" value="1"/>
</dbReference>
<sequence length="669" mass="72728">MIRAFGSRHAGASGLLRAAGAPSSSSAKINYSAAAIRARSRSTTTTTGTTTSQADVVPGGTFSYQHQLPRLPIPSLKDTATRYLKSIEPLLTPAEYARSEKAVSSFISDSGMGPVLQQRLQEVDRQAEHSWLEEIWLKKAYLEWRDPSYINVNWFALIGDNPDFALLKNVPRGQVTEQQIQRAARVITHMLEANEALNAQTMSVDMQKGQAMCMDQYKCQFGTTRVARMGCDELVHQYPATARHVLVMYRNQAVELPVYNGAGERASLAQITAQLVQATRAVDKDIARNGPRPPVANLTAAHRDDWSRARELLEQDAGNRDSLASIDSALFGVCLDVDVDASDAADAEHTVAVLAHSDAGANRWYDKSMQLVFLSNGRMGANCEHSPVDALTTGRLLLEATGKERGPLRDIKPASDLAPAKPLHWNVTAEVAELVTKARSDARDLASNLRVLLGGMPEFGAQWVKTLGVSPDAFFQVALQTAHLRQHGRPVATYESASLRRFAHGRTETIRSCTTEALAFARALDDRDVKLATKIELFRHATATHTALTAAATSGRGVDRHLLGLRAQLQNEAEAARAELFVDPAYALSSSFVLSTSNVTPGDRFRGGFAPVVGDGYGVNYSMDRDDVKFSVSDWRSSAATDAAAFRETVKCTLNDLHEAGAQALAKAQ</sequence>
<evidence type="ECO:0000256" key="3">
    <source>
        <dbReference type="ARBA" id="ARBA00023315"/>
    </source>
</evidence>
<protein>
    <recommendedName>
        <fullName evidence="6">Choline/carnitine acyltransferase domain-containing protein</fullName>
    </recommendedName>
</protein>
<evidence type="ECO:0000313" key="7">
    <source>
        <dbReference type="EMBL" id="KAJ1648171.1"/>
    </source>
</evidence>
<reference evidence="7" key="1">
    <citation type="submission" date="2022-07" db="EMBL/GenBank/DDBJ databases">
        <title>Phylogenomic reconstructions and comparative analyses of Kickxellomycotina fungi.</title>
        <authorList>
            <person name="Reynolds N.K."/>
            <person name="Stajich J.E."/>
            <person name="Barry K."/>
            <person name="Grigoriev I.V."/>
            <person name="Crous P."/>
            <person name="Smith M.E."/>
        </authorList>
    </citation>
    <scope>NUCLEOTIDE SEQUENCE</scope>
    <source>
        <strain evidence="7">NBRC 105413</strain>
    </source>
</reference>
<dbReference type="PANTHER" id="PTHR22589:SF107">
    <property type="entry name" value="CHOLINE_CARNITINE ACYLTRANSFERASE DOMAIN-CONTAINING PROTEIN"/>
    <property type="match status" value="1"/>
</dbReference>
<dbReference type="AlphaFoldDB" id="A0A9W7XSF5"/>
<evidence type="ECO:0000313" key="8">
    <source>
        <dbReference type="Proteomes" id="UP001145021"/>
    </source>
</evidence>
<dbReference type="PROSITE" id="PS00439">
    <property type="entry name" value="ACYLTRANSF_C_1"/>
    <property type="match status" value="1"/>
</dbReference>
<dbReference type="SUPFAM" id="SSF52777">
    <property type="entry name" value="CoA-dependent acyltransferases"/>
    <property type="match status" value="2"/>
</dbReference>
<comment type="similarity">
    <text evidence="1 5">Belongs to the carnitine/choline acetyltransferase family.</text>
</comment>
<gene>
    <name evidence="7" type="ORF">LPJ64_000531</name>
</gene>
<feature type="domain" description="Choline/carnitine acyltransferase" evidence="6">
    <location>
        <begin position="71"/>
        <end position="650"/>
    </location>
</feature>
<dbReference type="InterPro" id="IPR023213">
    <property type="entry name" value="CAT-like_dom_sf"/>
</dbReference>
<evidence type="ECO:0000256" key="4">
    <source>
        <dbReference type="PIRSR" id="PIRSR600542-1"/>
    </source>
</evidence>
<dbReference type="InterPro" id="IPR039551">
    <property type="entry name" value="Cho/carn_acyl_trans"/>
</dbReference>
<dbReference type="PROSITE" id="PS00440">
    <property type="entry name" value="ACYLTRANSF_C_2"/>
    <property type="match status" value="1"/>
</dbReference>
<dbReference type="Proteomes" id="UP001145021">
    <property type="component" value="Unassembled WGS sequence"/>
</dbReference>
<dbReference type="Gene3D" id="3.30.559.10">
    <property type="entry name" value="Chloramphenicol acetyltransferase-like domain"/>
    <property type="match status" value="1"/>
</dbReference>
<dbReference type="Pfam" id="PF00755">
    <property type="entry name" value="Carn_acyltransf"/>
    <property type="match status" value="1"/>
</dbReference>
<dbReference type="Gene3D" id="3.30.559.70">
    <property type="entry name" value="Choline/Carnitine o-acyltransferase, domain 2"/>
    <property type="match status" value="1"/>
</dbReference>
<dbReference type="EMBL" id="JANBOH010000010">
    <property type="protein sequence ID" value="KAJ1648171.1"/>
    <property type="molecule type" value="Genomic_DNA"/>
</dbReference>
<keyword evidence="8" id="KW-1185">Reference proteome</keyword>
<evidence type="ECO:0000256" key="5">
    <source>
        <dbReference type="RuleBase" id="RU003801"/>
    </source>
</evidence>
<dbReference type="GO" id="GO:0016746">
    <property type="term" value="F:acyltransferase activity"/>
    <property type="evidence" value="ECO:0007669"/>
    <property type="project" value="UniProtKB-KW"/>
</dbReference>
<evidence type="ECO:0000256" key="1">
    <source>
        <dbReference type="ARBA" id="ARBA00005232"/>
    </source>
</evidence>
<organism evidence="7 8">
    <name type="scientific">Coemansia asiatica</name>
    <dbReference type="NCBI Taxonomy" id="1052880"/>
    <lineage>
        <taxon>Eukaryota</taxon>
        <taxon>Fungi</taxon>
        <taxon>Fungi incertae sedis</taxon>
        <taxon>Zoopagomycota</taxon>
        <taxon>Kickxellomycotina</taxon>
        <taxon>Kickxellomycetes</taxon>
        <taxon>Kickxellales</taxon>
        <taxon>Kickxellaceae</taxon>
        <taxon>Coemansia</taxon>
    </lineage>
</organism>